<dbReference type="Gene3D" id="3.30.420.10">
    <property type="entry name" value="Ribonuclease H-like superfamily/Ribonuclease H"/>
    <property type="match status" value="1"/>
</dbReference>
<keyword evidence="2" id="KW-0963">Cytoplasm</keyword>
<keyword evidence="5" id="KW-0255">Endonuclease</keyword>
<keyword evidence="3" id="KW-0540">Nuclease</keyword>
<accession>A0A7H0YH00</accession>
<dbReference type="GO" id="GO:0003677">
    <property type="term" value="F:DNA binding"/>
    <property type="evidence" value="ECO:0007669"/>
    <property type="project" value="UniProtKB-KW"/>
</dbReference>
<dbReference type="RefSeq" id="WP_190299665.1">
    <property type="nucleotide sequence ID" value="NZ_CP061173.1"/>
</dbReference>
<dbReference type="GO" id="GO:0016787">
    <property type="term" value="F:hydrolase activity"/>
    <property type="evidence" value="ECO:0007669"/>
    <property type="project" value="UniProtKB-KW"/>
</dbReference>
<protein>
    <submittedName>
        <fullName evidence="12">Crossover junction endodeoxyribonuclease RuvC</fullName>
    </submittedName>
</protein>
<keyword evidence="7" id="KW-0378">Hydrolase</keyword>
<evidence type="ECO:0000256" key="4">
    <source>
        <dbReference type="ARBA" id="ARBA00022723"/>
    </source>
</evidence>
<evidence type="ECO:0000256" key="2">
    <source>
        <dbReference type="ARBA" id="ARBA00022490"/>
    </source>
</evidence>
<dbReference type="GO" id="GO:0006281">
    <property type="term" value="P:DNA repair"/>
    <property type="evidence" value="ECO:0007669"/>
    <property type="project" value="UniProtKB-KW"/>
</dbReference>
<dbReference type="SUPFAM" id="SSF53098">
    <property type="entry name" value="Ribonuclease H-like"/>
    <property type="match status" value="1"/>
</dbReference>
<dbReference type="PRINTS" id="PR00696">
    <property type="entry name" value="RSOLVASERUVC"/>
</dbReference>
<dbReference type="GO" id="GO:0004520">
    <property type="term" value="F:DNA endonuclease activity"/>
    <property type="evidence" value="ECO:0007669"/>
    <property type="project" value="InterPro"/>
</dbReference>
<evidence type="ECO:0000256" key="7">
    <source>
        <dbReference type="ARBA" id="ARBA00022801"/>
    </source>
</evidence>
<comment type="similarity">
    <text evidence="1">Belongs to the RuvC family.</text>
</comment>
<keyword evidence="12" id="KW-0614">Plasmid</keyword>
<dbReference type="GO" id="GO:0046872">
    <property type="term" value="F:metal ion binding"/>
    <property type="evidence" value="ECO:0007669"/>
    <property type="project" value="UniProtKB-KW"/>
</dbReference>
<organism evidence="12 13">
    <name type="scientific">Paenibacillus peoriae</name>
    <dbReference type="NCBI Taxonomy" id="59893"/>
    <lineage>
        <taxon>Bacteria</taxon>
        <taxon>Bacillati</taxon>
        <taxon>Bacillota</taxon>
        <taxon>Bacilli</taxon>
        <taxon>Bacillales</taxon>
        <taxon>Paenibacillaceae</taxon>
        <taxon>Paenibacillus</taxon>
    </lineage>
</organism>
<evidence type="ECO:0000256" key="10">
    <source>
        <dbReference type="ARBA" id="ARBA00023172"/>
    </source>
</evidence>
<dbReference type="InterPro" id="IPR012337">
    <property type="entry name" value="RNaseH-like_sf"/>
</dbReference>
<dbReference type="PANTHER" id="PTHR30194:SF3">
    <property type="entry name" value="CROSSOVER JUNCTION ENDODEOXYRIBONUCLEASE RUVC"/>
    <property type="match status" value="1"/>
</dbReference>
<keyword evidence="10" id="KW-0233">DNA recombination</keyword>
<geneLocation type="plasmid" evidence="12 13">
    <name>pPlas1</name>
</geneLocation>
<evidence type="ECO:0000256" key="3">
    <source>
        <dbReference type="ARBA" id="ARBA00022722"/>
    </source>
</evidence>
<evidence type="ECO:0000256" key="5">
    <source>
        <dbReference type="ARBA" id="ARBA00022759"/>
    </source>
</evidence>
<name>A0A7H0YH00_9BACL</name>
<evidence type="ECO:0000256" key="9">
    <source>
        <dbReference type="ARBA" id="ARBA00023125"/>
    </source>
</evidence>
<evidence type="ECO:0000313" key="12">
    <source>
        <dbReference type="EMBL" id="QNR70358.1"/>
    </source>
</evidence>
<keyword evidence="11" id="KW-0234">DNA repair</keyword>
<dbReference type="AlphaFoldDB" id="A0A7H0YH00"/>
<dbReference type="PANTHER" id="PTHR30194">
    <property type="entry name" value="CROSSOVER JUNCTION ENDODEOXYRIBONUCLEASE RUVC"/>
    <property type="match status" value="1"/>
</dbReference>
<dbReference type="Pfam" id="PF02075">
    <property type="entry name" value="RuvC"/>
    <property type="match status" value="1"/>
</dbReference>
<proteinExistence type="inferred from homology"/>
<evidence type="ECO:0000256" key="8">
    <source>
        <dbReference type="ARBA" id="ARBA00022842"/>
    </source>
</evidence>
<evidence type="ECO:0000256" key="1">
    <source>
        <dbReference type="ARBA" id="ARBA00009518"/>
    </source>
</evidence>
<dbReference type="EMBL" id="CP061173">
    <property type="protein sequence ID" value="QNR70358.1"/>
    <property type="molecule type" value="Genomic_DNA"/>
</dbReference>
<evidence type="ECO:0000313" key="13">
    <source>
        <dbReference type="Proteomes" id="UP000516384"/>
    </source>
</evidence>
<dbReference type="InterPro" id="IPR036397">
    <property type="entry name" value="RNaseH_sf"/>
</dbReference>
<gene>
    <name evidence="12" type="ORF">IAQ67_28805</name>
</gene>
<keyword evidence="8" id="KW-0460">Magnesium</keyword>
<dbReference type="Proteomes" id="UP000516384">
    <property type="component" value="Plasmid pPlas1"/>
</dbReference>
<dbReference type="GO" id="GO:0006310">
    <property type="term" value="P:DNA recombination"/>
    <property type="evidence" value="ECO:0007669"/>
    <property type="project" value="UniProtKB-KW"/>
</dbReference>
<sequence>MSKVDFILGFDPSLNGTGYCVLDVRRKHPKITEVGTVQGRNKTWGEEDTTSVKLTLISAKTRELVAKYRPAYPSVFLERGFSNQFNNSTQAGFRARGALEAELVGFDIVEFPPTQVKKVIGKEGFAAKETVAESVAEFLNVPMETFANDNESDAAAVAVLGWLKHVKGAK</sequence>
<keyword evidence="6" id="KW-0227">DNA damage</keyword>
<evidence type="ECO:0000256" key="11">
    <source>
        <dbReference type="ARBA" id="ARBA00023204"/>
    </source>
</evidence>
<reference evidence="12 13" key="1">
    <citation type="submission" date="2020-09" db="EMBL/GenBank/DDBJ databases">
        <title>Characterization of Paenibacillus peoriae strain ZF390 with broad-spectrum antimicrobial activity as a potential biocontrol agent.</title>
        <authorList>
            <person name="Li L."/>
            <person name="Zhao Y."/>
            <person name="Li B."/>
            <person name="Xie X."/>
        </authorList>
    </citation>
    <scope>NUCLEOTIDE SEQUENCE [LARGE SCALE GENOMIC DNA]</scope>
    <source>
        <strain evidence="12 13">ZF390</strain>
        <plasmid evidence="12 13">pPlas1</plasmid>
    </source>
</reference>
<evidence type="ECO:0000256" key="6">
    <source>
        <dbReference type="ARBA" id="ARBA00022763"/>
    </source>
</evidence>
<keyword evidence="4" id="KW-0479">Metal-binding</keyword>
<dbReference type="InterPro" id="IPR002176">
    <property type="entry name" value="X-over_junc_endoDNase_RuvC"/>
</dbReference>
<keyword evidence="9" id="KW-0238">DNA-binding</keyword>